<dbReference type="Pfam" id="PF02073">
    <property type="entry name" value="Peptidase_M29"/>
    <property type="match status" value="1"/>
</dbReference>
<evidence type="ECO:0000256" key="8">
    <source>
        <dbReference type="ARBA" id="ARBA00022801"/>
    </source>
</evidence>
<dbReference type="Proteomes" id="UP000280307">
    <property type="component" value="Unassembled WGS sequence"/>
</dbReference>
<evidence type="ECO:0000256" key="7">
    <source>
        <dbReference type="ARBA" id="ARBA00022723"/>
    </source>
</evidence>
<keyword evidence="9" id="KW-0482">Metalloprotease</keyword>
<protein>
    <submittedName>
        <fullName evidence="10">Aminopeptidase</fullName>
    </submittedName>
</protein>
<evidence type="ECO:0000256" key="9">
    <source>
        <dbReference type="ARBA" id="ARBA00023049"/>
    </source>
</evidence>
<keyword evidence="6" id="KW-0645">Protease</keyword>
<keyword evidence="8" id="KW-0378">Hydrolase</keyword>
<comment type="caution">
    <text evidence="10">The sequence shown here is derived from an EMBL/GenBank/DDBJ whole genome shotgun (WGS) entry which is preliminary data.</text>
</comment>
<dbReference type="InterPro" id="IPR035097">
    <property type="entry name" value="M29_N-terminal"/>
</dbReference>
<comment type="cofactor">
    <cofactor evidence="1">
        <name>Co(2+)</name>
        <dbReference type="ChEBI" id="CHEBI:48828"/>
    </cofactor>
</comment>
<evidence type="ECO:0000256" key="2">
    <source>
        <dbReference type="ARBA" id="ARBA00001946"/>
    </source>
</evidence>
<keyword evidence="5 10" id="KW-0031">Aminopeptidase</keyword>
<comment type="cofactor">
    <cofactor evidence="3">
        <name>Zn(2+)</name>
        <dbReference type="ChEBI" id="CHEBI:29105"/>
    </cofactor>
</comment>
<dbReference type="InterPro" id="IPR000787">
    <property type="entry name" value="Peptidase_M29"/>
</dbReference>
<dbReference type="SUPFAM" id="SSF144052">
    <property type="entry name" value="Thermophilic metalloprotease-like"/>
    <property type="match status" value="1"/>
</dbReference>
<name>A0A426TQW7_9CHLR</name>
<reference evidence="10 11" key="1">
    <citation type="submission" date="2018-12" db="EMBL/GenBank/DDBJ databases">
        <title>Genome Sequence of Candidatus Viridilinea halotolerans isolated from saline sulfide-rich spring.</title>
        <authorList>
            <person name="Grouzdev D.S."/>
            <person name="Burganskaya E.I."/>
            <person name="Krutkina M.S."/>
            <person name="Sukhacheva M.V."/>
            <person name="Gorlenko V.M."/>
        </authorList>
    </citation>
    <scope>NUCLEOTIDE SEQUENCE [LARGE SCALE GENOMIC DNA]</scope>
    <source>
        <strain evidence="10">Chok-6</strain>
    </source>
</reference>
<dbReference type="EMBL" id="RSAS01000921">
    <property type="protein sequence ID" value="RRR65713.1"/>
    <property type="molecule type" value="Genomic_DNA"/>
</dbReference>
<dbReference type="GO" id="GO:0008237">
    <property type="term" value="F:metallopeptidase activity"/>
    <property type="evidence" value="ECO:0007669"/>
    <property type="project" value="UniProtKB-KW"/>
</dbReference>
<dbReference type="PRINTS" id="PR00919">
    <property type="entry name" value="THERMOPTASE"/>
</dbReference>
<keyword evidence="7" id="KW-0479">Metal-binding</keyword>
<gene>
    <name evidence="10" type="ORF">EI684_22390</name>
</gene>
<dbReference type="InterPro" id="IPR052170">
    <property type="entry name" value="M29_Exopeptidase"/>
</dbReference>
<evidence type="ECO:0000256" key="4">
    <source>
        <dbReference type="ARBA" id="ARBA00008236"/>
    </source>
</evidence>
<evidence type="ECO:0000313" key="10">
    <source>
        <dbReference type="EMBL" id="RRR65713.1"/>
    </source>
</evidence>
<evidence type="ECO:0000256" key="5">
    <source>
        <dbReference type="ARBA" id="ARBA00022438"/>
    </source>
</evidence>
<evidence type="ECO:0000256" key="6">
    <source>
        <dbReference type="ARBA" id="ARBA00022670"/>
    </source>
</evidence>
<sequence length="412" mass="43994">MQAFSSPTELQAYADVIVRVGVNLQTGQRLLVRADLQTVDLVRAVTRSAYRAGARFVDVVWNDEQLGLVRLQEASRDSLEQVAAWQPQLTAAHLAAGDPLVSIYAATPTLFAGQDPEAVSTTLRAAARASKPASDLVQRNAAPWVVVSYPTPGWAAAVLPAAPEASQLSRLWHAIAATCRLDQPDPVAAWQQHVQALEARAAYMNERRYAALHFSGPGTDLTVGLVADHLWAGGGAVSEGGIPFVPNLPTEEIFTLPHHGRADGFMRSSRPLNYGGELIDDFTIHFSQGRVSDLSAARGEATLRRLIETDPGAARLGEVALVAASSPVGRTGLLFANTLFDENAASHLALGNGYRACVRDGNSRDDEQFAALGGNLSVVHVDFMLGCATMDVDGIYADDSSEAVMRGGEWVF</sequence>
<comment type="cofactor">
    <cofactor evidence="2">
        <name>Mg(2+)</name>
        <dbReference type="ChEBI" id="CHEBI:18420"/>
    </cofactor>
</comment>
<dbReference type="GO" id="GO:0046872">
    <property type="term" value="F:metal ion binding"/>
    <property type="evidence" value="ECO:0007669"/>
    <property type="project" value="UniProtKB-KW"/>
</dbReference>
<organism evidence="10 11">
    <name type="scientific">Candidatus Viridilinea halotolerans</name>
    <dbReference type="NCBI Taxonomy" id="2491704"/>
    <lineage>
        <taxon>Bacteria</taxon>
        <taxon>Bacillati</taxon>
        <taxon>Chloroflexota</taxon>
        <taxon>Chloroflexia</taxon>
        <taxon>Chloroflexales</taxon>
        <taxon>Chloroflexineae</taxon>
        <taxon>Oscillochloridaceae</taxon>
        <taxon>Candidatus Viridilinea</taxon>
    </lineage>
</organism>
<evidence type="ECO:0000256" key="1">
    <source>
        <dbReference type="ARBA" id="ARBA00001941"/>
    </source>
</evidence>
<proteinExistence type="inferred from homology"/>
<comment type="similarity">
    <text evidence="4">Belongs to the peptidase M29 family.</text>
</comment>
<dbReference type="PANTHER" id="PTHR34448">
    <property type="entry name" value="AMINOPEPTIDASE"/>
    <property type="match status" value="1"/>
</dbReference>
<dbReference type="Gene3D" id="3.40.1830.10">
    <property type="entry name" value="Thermophilic metalloprotease (M29)"/>
    <property type="match status" value="1"/>
</dbReference>
<dbReference type="AlphaFoldDB" id="A0A426TQW7"/>
<evidence type="ECO:0000313" key="11">
    <source>
        <dbReference type="Proteomes" id="UP000280307"/>
    </source>
</evidence>
<accession>A0A426TQW7</accession>
<dbReference type="PANTHER" id="PTHR34448:SF3">
    <property type="entry name" value="AMINOPEPTIDASE AMPS"/>
    <property type="match status" value="1"/>
</dbReference>
<dbReference type="GO" id="GO:0004177">
    <property type="term" value="F:aminopeptidase activity"/>
    <property type="evidence" value="ECO:0007669"/>
    <property type="project" value="UniProtKB-KW"/>
</dbReference>
<evidence type="ECO:0000256" key="3">
    <source>
        <dbReference type="ARBA" id="ARBA00001947"/>
    </source>
</evidence>
<dbReference type="GO" id="GO:0006508">
    <property type="term" value="P:proteolysis"/>
    <property type="evidence" value="ECO:0007669"/>
    <property type="project" value="UniProtKB-KW"/>
</dbReference>